<accession>A0A177SYE8</accession>
<dbReference type="EMBL" id="LWDF02002156">
    <property type="protein sequence ID" value="KAE8236571.1"/>
    <property type="molecule type" value="Genomic_DNA"/>
</dbReference>
<dbReference type="AlphaFoldDB" id="A0A177SYE8"/>
<dbReference type="Gene3D" id="3.10.10.10">
    <property type="entry name" value="HIV Type 1 Reverse Transcriptase, subunit A, domain 1"/>
    <property type="match status" value="1"/>
</dbReference>
<comment type="caution">
    <text evidence="1">The sequence shown here is derived from an EMBL/GenBank/DDBJ whole genome shotgun (WGS) entry which is preliminary data.</text>
</comment>
<name>A0A177SYE8_9BASI</name>
<sequence>MDANTSRILVTNFGDEPLDVPSRTLLGKATACGPGSISTLQAHAFPLYDPATPSSPPFSHTGSPLDRFEFDDQPLAAQAQEKATALVDDAFRVGIDEDGNLHTAVVALLRQHKEAFSLDGRPGHIQGVAMRIPVEDTSRLSAEPPRRVSPEKRQAIDKELAQLLAWGVVEEGSSPVSRSAPPFT</sequence>
<reference evidence="1" key="1">
    <citation type="submission" date="2016-04" db="EMBL/GenBank/DDBJ databases">
        <authorList>
            <person name="Nguyen H.D."/>
            <person name="Samba Siva P."/>
            <person name="Cullis J."/>
            <person name="Levesque C.A."/>
            <person name="Hambleton S."/>
        </authorList>
    </citation>
    <scope>NUCLEOTIDE SEQUENCE</scope>
    <source>
        <strain evidence="1">DAOMC 236416</strain>
    </source>
</reference>
<gene>
    <name evidence="1" type="ORF">A4X13_0g9106</name>
</gene>
<proteinExistence type="predicted"/>
<protein>
    <submittedName>
        <fullName evidence="1">Uncharacterized protein</fullName>
    </submittedName>
</protein>
<organism evidence="1 2">
    <name type="scientific">Tilletia indica</name>
    <dbReference type="NCBI Taxonomy" id="43049"/>
    <lineage>
        <taxon>Eukaryota</taxon>
        <taxon>Fungi</taxon>
        <taxon>Dikarya</taxon>
        <taxon>Basidiomycota</taxon>
        <taxon>Ustilaginomycotina</taxon>
        <taxon>Exobasidiomycetes</taxon>
        <taxon>Tilletiales</taxon>
        <taxon>Tilletiaceae</taxon>
        <taxon>Tilletia</taxon>
    </lineage>
</organism>
<reference evidence="1" key="2">
    <citation type="journal article" date="2019" name="IMA Fungus">
        <title>Genome sequencing and comparison of five Tilletia species to identify candidate genes for the detection of regulated species infecting wheat.</title>
        <authorList>
            <person name="Nguyen H.D.T."/>
            <person name="Sultana T."/>
            <person name="Kesanakurti P."/>
            <person name="Hambleton S."/>
        </authorList>
    </citation>
    <scope>NUCLEOTIDE SEQUENCE</scope>
    <source>
        <strain evidence="1">DAOMC 236416</strain>
    </source>
</reference>
<evidence type="ECO:0000313" key="1">
    <source>
        <dbReference type="EMBL" id="KAE8236571.1"/>
    </source>
</evidence>
<dbReference type="Proteomes" id="UP000077521">
    <property type="component" value="Unassembled WGS sequence"/>
</dbReference>
<keyword evidence="2" id="KW-1185">Reference proteome</keyword>
<evidence type="ECO:0000313" key="2">
    <source>
        <dbReference type="Proteomes" id="UP000077521"/>
    </source>
</evidence>